<protein>
    <submittedName>
        <fullName evidence="1">Uncharacterized protein</fullName>
    </submittedName>
</protein>
<evidence type="ECO:0000313" key="2">
    <source>
        <dbReference type="Proteomes" id="UP000095647"/>
    </source>
</evidence>
<accession>A0A173ZR90</accession>
<dbReference type="Proteomes" id="UP000095647">
    <property type="component" value="Unassembled WGS sequence"/>
</dbReference>
<reference evidence="1 2" key="1">
    <citation type="submission" date="2015-09" db="EMBL/GenBank/DDBJ databases">
        <authorList>
            <consortium name="Pathogen Informatics"/>
        </authorList>
    </citation>
    <scope>NUCLEOTIDE SEQUENCE [LARGE SCALE GENOMIC DNA]</scope>
    <source>
        <strain evidence="1 2">2789STDY5608824</strain>
    </source>
</reference>
<name>A0A173ZR90_BIFAD</name>
<organism evidence="1 2">
    <name type="scientific">Bifidobacterium adolescentis</name>
    <dbReference type="NCBI Taxonomy" id="1680"/>
    <lineage>
        <taxon>Bacteria</taxon>
        <taxon>Bacillati</taxon>
        <taxon>Actinomycetota</taxon>
        <taxon>Actinomycetes</taxon>
        <taxon>Bifidobacteriales</taxon>
        <taxon>Bifidobacteriaceae</taxon>
        <taxon>Bifidobacterium</taxon>
    </lineage>
</organism>
<dbReference type="EMBL" id="CYYI01000004">
    <property type="protein sequence ID" value="CUN78100.1"/>
    <property type="molecule type" value="Genomic_DNA"/>
</dbReference>
<gene>
    <name evidence="1" type="ORF">ERS852382_01332</name>
</gene>
<evidence type="ECO:0000313" key="1">
    <source>
        <dbReference type="EMBL" id="CUN78100.1"/>
    </source>
</evidence>
<dbReference type="RefSeq" id="WP_055680434.1">
    <property type="nucleotide sequence ID" value="NZ_CYYI01000004.1"/>
</dbReference>
<sequence>MDSKTYTRELRKACVEAVFDEFAEHGDMIRPQYAGQWDEIDASRFLDHITGPMDIDVTDLVDVIIDTIVKEAQK</sequence>
<proteinExistence type="predicted"/>
<dbReference type="AlphaFoldDB" id="A0A173ZR90"/>